<evidence type="ECO:0000313" key="1">
    <source>
        <dbReference type="EMBL" id="RKP19375.1"/>
    </source>
</evidence>
<evidence type="ECO:0000313" key="2">
    <source>
        <dbReference type="Proteomes" id="UP000281549"/>
    </source>
</evidence>
<accession>A0A4P9YJ11</accession>
<reference evidence="2" key="1">
    <citation type="journal article" date="2018" name="Nat. Microbiol.">
        <title>Leveraging single-cell genomics to expand the fungal tree of life.</title>
        <authorList>
            <person name="Ahrendt S.R."/>
            <person name="Quandt C.A."/>
            <person name="Ciobanu D."/>
            <person name="Clum A."/>
            <person name="Salamov A."/>
            <person name="Andreopoulos B."/>
            <person name="Cheng J.F."/>
            <person name="Woyke T."/>
            <person name="Pelin A."/>
            <person name="Henrissat B."/>
            <person name="Reynolds N.K."/>
            <person name="Benny G.L."/>
            <person name="Smith M.E."/>
            <person name="James T.Y."/>
            <person name="Grigoriev I.V."/>
        </authorList>
    </citation>
    <scope>NUCLEOTIDE SEQUENCE [LARGE SCALE GENOMIC DNA]</scope>
    <source>
        <strain evidence="2">CSF55</strain>
    </source>
</reference>
<organism evidence="1 2">
    <name type="scientific">Rozella allomycis (strain CSF55)</name>
    <dbReference type="NCBI Taxonomy" id="988480"/>
    <lineage>
        <taxon>Eukaryota</taxon>
        <taxon>Fungi</taxon>
        <taxon>Fungi incertae sedis</taxon>
        <taxon>Cryptomycota</taxon>
        <taxon>Cryptomycota incertae sedis</taxon>
        <taxon>Rozella</taxon>
    </lineage>
</organism>
<gene>
    <name evidence="1" type="ORF">ROZALSC1DRAFT_29013</name>
</gene>
<dbReference type="EMBL" id="ML005234">
    <property type="protein sequence ID" value="RKP19375.1"/>
    <property type="molecule type" value="Genomic_DNA"/>
</dbReference>
<proteinExistence type="predicted"/>
<feature type="non-terminal residue" evidence="1">
    <location>
        <position position="460"/>
    </location>
</feature>
<dbReference type="Proteomes" id="UP000281549">
    <property type="component" value="Unassembled WGS sequence"/>
</dbReference>
<sequence length="460" mass="54819">MVVVPKTRTKDIYANTIVNFEQLDISENVRNELSKNILKDGLYLSTCELLNKVNDIFPSICFKGIKSEKDPNWLYSTIASFLFVRLNRSPHEKWIVILKRESEIEKLKTELIGVLYPFRIETYPILFEEYSNQHSVFITNSIEAIYYQNYFGTIHVDVEEKNLPSIATNIRFEEDLNLINFSFRDLFELKKRQLDLTVHNYFMIHHANVPEFINEIISDHILDHEKVVLFSKLHNESNFHYDHYFIDESDKDYEMKIKRFYDEKKKCILVLKSENHLHLLQDNSILIDFNHFCYKHENRTIRRISLISYVKNVYKVNYSSLPGFSVLNCHRRLVSCKIACHHESYIPIVKKIIHKRYKVIFYNYQRPLDFFVNLPESWQEINFSEELSPFASIVEIRSIHSSEINPKIIKQDYKGHFINDRAHVGFSFDRRDIRGRHLHDPEYGMNVSEMAAPGLKRIYK</sequence>
<name>A0A4P9YJ11_ROZAC</name>
<protein>
    <submittedName>
        <fullName evidence="1">Uncharacterized protein</fullName>
    </submittedName>
</protein>
<dbReference type="AlphaFoldDB" id="A0A4P9YJ11"/>